<dbReference type="SUPFAM" id="SSF140869">
    <property type="entry name" value="GUN4-like"/>
    <property type="match status" value="1"/>
</dbReference>
<comment type="caution">
    <text evidence="3">The sequence shown here is derived from an EMBL/GenBank/DDBJ whole genome shotgun (WGS) entry which is preliminary data.</text>
</comment>
<evidence type="ECO:0000256" key="1">
    <source>
        <dbReference type="SAM" id="MobiDB-lite"/>
    </source>
</evidence>
<dbReference type="Gene3D" id="1.25.40.620">
    <property type="match status" value="1"/>
</dbReference>
<dbReference type="AlphaFoldDB" id="A0A6A6LGT7"/>
<name>A0A6A6LGT7_HEVBR</name>
<dbReference type="GO" id="GO:0010019">
    <property type="term" value="P:chloroplast-nucleus signaling pathway"/>
    <property type="evidence" value="ECO:0007669"/>
    <property type="project" value="TreeGrafter"/>
</dbReference>
<protein>
    <recommendedName>
        <fullName evidence="2">GUN4-like domain-containing protein</fullName>
    </recommendedName>
</protein>
<proteinExistence type="predicted"/>
<accession>A0A6A6LGT7</accession>
<dbReference type="InterPro" id="IPR037215">
    <property type="entry name" value="GUN4-like_sf"/>
</dbReference>
<dbReference type="InterPro" id="IPR008629">
    <property type="entry name" value="GUN4-like"/>
</dbReference>
<dbReference type="FunFam" id="1.10.10.1770:FF:000001">
    <property type="entry name" value="Tetrapyrrole-binding protein, chloroplastic"/>
    <property type="match status" value="1"/>
</dbReference>
<dbReference type="Gene3D" id="1.10.10.1770">
    <property type="entry name" value="Gun4-like"/>
    <property type="match status" value="1"/>
</dbReference>
<dbReference type="EMBL" id="JAAGAX010000010">
    <property type="protein sequence ID" value="KAF2300224.1"/>
    <property type="molecule type" value="Genomic_DNA"/>
</dbReference>
<dbReference type="Proteomes" id="UP000467840">
    <property type="component" value="Chromosome 4"/>
</dbReference>
<reference evidence="3 4" key="1">
    <citation type="journal article" date="2020" name="Mol. Plant">
        <title>The Chromosome-Based Rubber Tree Genome Provides New Insights into Spurge Genome Evolution and Rubber Biosynthesis.</title>
        <authorList>
            <person name="Liu J."/>
            <person name="Shi C."/>
            <person name="Shi C.C."/>
            <person name="Li W."/>
            <person name="Zhang Q.J."/>
            <person name="Zhang Y."/>
            <person name="Li K."/>
            <person name="Lu H.F."/>
            <person name="Shi C."/>
            <person name="Zhu S.T."/>
            <person name="Xiao Z.Y."/>
            <person name="Nan H."/>
            <person name="Yue Y."/>
            <person name="Zhu X.G."/>
            <person name="Wu Y."/>
            <person name="Hong X.N."/>
            <person name="Fan G.Y."/>
            <person name="Tong Y."/>
            <person name="Zhang D."/>
            <person name="Mao C.L."/>
            <person name="Liu Y.L."/>
            <person name="Hao S.J."/>
            <person name="Liu W.Q."/>
            <person name="Lv M.Q."/>
            <person name="Zhang H.B."/>
            <person name="Liu Y."/>
            <person name="Hu-Tang G.R."/>
            <person name="Wang J.P."/>
            <person name="Wang J.H."/>
            <person name="Sun Y.H."/>
            <person name="Ni S.B."/>
            <person name="Chen W.B."/>
            <person name="Zhang X.C."/>
            <person name="Jiao Y.N."/>
            <person name="Eichler E.E."/>
            <person name="Li G.H."/>
            <person name="Liu X."/>
            <person name="Gao L.Z."/>
        </authorList>
    </citation>
    <scope>NUCLEOTIDE SEQUENCE [LARGE SCALE GENOMIC DNA]</scope>
    <source>
        <strain evidence="4">cv. GT1</strain>
        <tissue evidence="3">Leaf</tissue>
    </source>
</reference>
<keyword evidence="4" id="KW-1185">Reference proteome</keyword>
<gene>
    <name evidence="3" type="ORF">GH714_010809</name>
</gene>
<organism evidence="3 4">
    <name type="scientific">Hevea brasiliensis</name>
    <name type="common">Para rubber tree</name>
    <name type="synonym">Siphonia brasiliensis</name>
    <dbReference type="NCBI Taxonomy" id="3981"/>
    <lineage>
        <taxon>Eukaryota</taxon>
        <taxon>Viridiplantae</taxon>
        <taxon>Streptophyta</taxon>
        <taxon>Embryophyta</taxon>
        <taxon>Tracheophyta</taxon>
        <taxon>Spermatophyta</taxon>
        <taxon>Magnoliopsida</taxon>
        <taxon>eudicotyledons</taxon>
        <taxon>Gunneridae</taxon>
        <taxon>Pentapetalae</taxon>
        <taxon>rosids</taxon>
        <taxon>fabids</taxon>
        <taxon>Malpighiales</taxon>
        <taxon>Euphorbiaceae</taxon>
        <taxon>Crotonoideae</taxon>
        <taxon>Micrandreae</taxon>
        <taxon>Hevea</taxon>
    </lineage>
</organism>
<feature type="region of interest" description="Disordered" evidence="1">
    <location>
        <begin position="293"/>
        <end position="332"/>
    </location>
</feature>
<feature type="domain" description="GUN4-like" evidence="2">
    <location>
        <begin position="150"/>
        <end position="287"/>
    </location>
</feature>
<dbReference type="PANTHER" id="PTHR34800:SF1">
    <property type="entry name" value="TETRAPYRROLE-BINDING PROTEIN, CHLOROPLASTIC"/>
    <property type="match status" value="1"/>
</dbReference>
<dbReference type="PANTHER" id="PTHR34800">
    <property type="entry name" value="TETRAPYRROLE-BINDING PROTEIN, CHLOROPLASTIC"/>
    <property type="match status" value="1"/>
</dbReference>
<evidence type="ECO:0000259" key="2">
    <source>
        <dbReference type="Pfam" id="PF05419"/>
    </source>
</evidence>
<feature type="compositionally biased region" description="Basic and acidic residues" evidence="1">
    <location>
        <begin position="300"/>
        <end position="317"/>
    </location>
</feature>
<dbReference type="Pfam" id="PF05419">
    <property type="entry name" value="GUN4"/>
    <property type="match status" value="1"/>
</dbReference>
<sequence length="332" mass="38274">MYPLLDPVLKPPSDLEALKRIANVACKCVRMKGKERPSMDKVTTALERALAQLMGSPCNEQLILPSEVVLGSNRLHKKSSQRFSNRSASETDVVVDAEDQRFEFRAPSWITVPSVTSSQRRKSSVSEADVDGKKLRSKKFGIHWKCWGWHLSTQNLRQADEETRRLLIVLAGEATQKRGYVFFSEVQFISEKDLKAIDELWKQYSNNKFGYSIQKRIWQKNAGKDFTKFFLKVGWMKKLDTEVVQYNYRSFPNEFIWELNDDTPEGHLPLTNALRGTQLLNSILNHPAFEDIKEEDEVDGENKHGKPDNGLREEENSSKPLSKRLFKPNYSF</sequence>
<dbReference type="GO" id="GO:0046906">
    <property type="term" value="F:tetrapyrrole binding"/>
    <property type="evidence" value="ECO:0007669"/>
    <property type="project" value="TreeGrafter"/>
</dbReference>
<dbReference type="GO" id="GO:0009507">
    <property type="term" value="C:chloroplast"/>
    <property type="evidence" value="ECO:0007669"/>
    <property type="project" value="TreeGrafter"/>
</dbReference>
<evidence type="ECO:0000313" key="3">
    <source>
        <dbReference type="EMBL" id="KAF2300224.1"/>
    </source>
</evidence>
<evidence type="ECO:0000313" key="4">
    <source>
        <dbReference type="Proteomes" id="UP000467840"/>
    </source>
</evidence>
<dbReference type="CDD" id="cd16383">
    <property type="entry name" value="GUN4"/>
    <property type="match status" value="1"/>
</dbReference>